<dbReference type="AlphaFoldDB" id="A0A8H6HL66"/>
<evidence type="ECO:0000256" key="3">
    <source>
        <dbReference type="ARBA" id="ARBA00022763"/>
    </source>
</evidence>
<feature type="compositionally biased region" description="Acidic residues" evidence="6">
    <location>
        <begin position="12"/>
        <end position="24"/>
    </location>
</feature>
<evidence type="ECO:0000313" key="10">
    <source>
        <dbReference type="EMBL" id="KAF6748466.1"/>
    </source>
</evidence>
<feature type="compositionally biased region" description="Basic and acidic residues" evidence="6">
    <location>
        <begin position="293"/>
        <end position="323"/>
    </location>
</feature>
<evidence type="ECO:0000256" key="2">
    <source>
        <dbReference type="ARBA" id="ARBA00009525"/>
    </source>
</evidence>
<name>A0A8H6HL66_9AGAR</name>
<dbReference type="SMART" id="SM01032">
    <property type="entry name" value="BHD_3"/>
    <property type="match status" value="1"/>
</dbReference>
<dbReference type="SUPFAM" id="SSF54001">
    <property type="entry name" value="Cysteine proteinases"/>
    <property type="match status" value="1"/>
</dbReference>
<dbReference type="GO" id="GO:0071942">
    <property type="term" value="C:XPC complex"/>
    <property type="evidence" value="ECO:0007669"/>
    <property type="project" value="TreeGrafter"/>
</dbReference>
<keyword evidence="3" id="KW-0227">DNA damage</keyword>
<dbReference type="InterPro" id="IPR018328">
    <property type="entry name" value="Rad4_beta-hairpin_dom3"/>
</dbReference>
<feature type="compositionally biased region" description="Acidic residues" evidence="6">
    <location>
        <begin position="1024"/>
        <end position="1066"/>
    </location>
</feature>
<dbReference type="InterPro" id="IPR038765">
    <property type="entry name" value="Papain-like_cys_pep_sf"/>
</dbReference>
<evidence type="ECO:0000259" key="9">
    <source>
        <dbReference type="SMART" id="SM01032"/>
    </source>
</evidence>
<evidence type="ECO:0000259" key="7">
    <source>
        <dbReference type="SMART" id="SM01030"/>
    </source>
</evidence>
<evidence type="ECO:0000256" key="4">
    <source>
        <dbReference type="ARBA" id="ARBA00023204"/>
    </source>
</evidence>
<evidence type="ECO:0000256" key="1">
    <source>
        <dbReference type="ARBA" id="ARBA00004123"/>
    </source>
</evidence>
<proteinExistence type="inferred from homology"/>
<dbReference type="PANTHER" id="PTHR12135">
    <property type="entry name" value="DNA REPAIR PROTEIN XP-C / RAD4"/>
    <property type="match status" value="1"/>
</dbReference>
<keyword evidence="4" id="KW-0234">DNA repair</keyword>
<feature type="compositionally biased region" description="Pro residues" evidence="6">
    <location>
        <begin position="390"/>
        <end position="401"/>
    </location>
</feature>
<feature type="compositionally biased region" description="Basic residues" evidence="6">
    <location>
        <begin position="324"/>
        <end position="334"/>
    </location>
</feature>
<keyword evidence="5" id="KW-0539">Nucleus</keyword>
<dbReference type="Gene3D" id="3.30.70.2460">
    <property type="entry name" value="Rad4, beta-hairpin domain BHD3"/>
    <property type="match status" value="1"/>
</dbReference>
<dbReference type="GO" id="GO:0000111">
    <property type="term" value="C:nucleotide-excision repair factor 2 complex"/>
    <property type="evidence" value="ECO:0007669"/>
    <property type="project" value="TreeGrafter"/>
</dbReference>
<dbReference type="Pfam" id="PF10405">
    <property type="entry name" value="BHD_3"/>
    <property type="match status" value="1"/>
</dbReference>
<dbReference type="GO" id="GO:0006298">
    <property type="term" value="P:mismatch repair"/>
    <property type="evidence" value="ECO:0007669"/>
    <property type="project" value="TreeGrafter"/>
</dbReference>
<keyword evidence="11" id="KW-1185">Reference proteome</keyword>
<dbReference type="Proteomes" id="UP000521943">
    <property type="component" value="Unassembled WGS sequence"/>
</dbReference>
<comment type="similarity">
    <text evidence="2">Belongs to the XPC family.</text>
</comment>
<dbReference type="EMBL" id="JACGCI010000070">
    <property type="protein sequence ID" value="KAF6748466.1"/>
    <property type="molecule type" value="Genomic_DNA"/>
</dbReference>
<dbReference type="Gene3D" id="3.30.60.290">
    <property type="entry name" value="Rad4, beta-hairpin domain BHD2"/>
    <property type="match status" value="1"/>
</dbReference>
<evidence type="ECO:0008006" key="12">
    <source>
        <dbReference type="Google" id="ProtNLM"/>
    </source>
</evidence>
<dbReference type="SMART" id="SM01030">
    <property type="entry name" value="BHD_1"/>
    <property type="match status" value="1"/>
</dbReference>
<dbReference type="InterPro" id="IPR002931">
    <property type="entry name" value="Transglutaminase-like"/>
</dbReference>
<comment type="caution">
    <text evidence="10">The sequence shown here is derived from an EMBL/GenBank/DDBJ whole genome shotgun (WGS) entry which is preliminary data.</text>
</comment>
<dbReference type="InterPro" id="IPR018326">
    <property type="entry name" value="Rad4_beta-hairpin_dom1"/>
</dbReference>
<feature type="compositionally biased region" description="Basic residues" evidence="6">
    <location>
        <begin position="1071"/>
        <end position="1098"/>
    </location>
</feature>
<dbReference type="Pfam" id="PF10403">
    <property type="entry name" value="BHD_1"/>
    <property type="match status" value="1"/>
</dbReference>
<sequence>MSSDVEMNPFDQEVDSEDEGDWEEVNVPPHLDVDIEPVEQHIEIILKPLASSAKGKKKAEDENKKKGITHEERLMRINVHKIHTVVLLANAKMRNKWINDEILQARLMSLTPITLQNEFAQIHPSRIPDKGQRGRMFEKALQHLASWWSGTFFDVLPSGHIRNRTFDEVQSKLLSYGVLYEEEDLDDDTLEGILGCEIERIRGPKSLMKHALNRSGSRDVSAQLFTSLCRALGIPARLVVSLQSVPWQPSVGKPKPTYSRKDAKGKGKAKNIGNDGTASSTSVDIKGKGKARSPFDDGGRRLDGRPVPKSEKAKGKQRAEPVIKLRKQKDKGHKLGSSTQSASTSRLASPDPVTTPPVFWTEVFSRPDARWMPVDPVRGLVNKRKAFDPTPTPTYHPPAPPTNTGSLLPPRPPPMPSNYYSFLPKGTRQENRMLYVMAFEEDGYARDVTRRYAREYNAKIAKNQGGSNAANTGGKARSMWWENVTNLVKRPFQLHRDDLEDDELTANQMKEGMPSTISGFKDHPLYVLTRHLKQTEVIHPPPPDTPEIGKFRGEPVYPRSSVVPLKSAETWMRTEGRIVKAGCQPLKTIKARPGTVNRLRELEVMKDELRDAGHSAEGAEVMQGLYARSQTELYVPPPVVDGKIPKNDFGNIDLYAPTMLPRGAVHVPFKGTAKIARKLGFDYAEAVTGFEFRKRRANAVIEGIVVAAENEAALLEAFWEHQRAEDEKARNKKEEKALQHWIKLVSGLRIRQRLQAEYADRGTPTKNASVSGSKVSGKKRTAAKRSGADIGSDVEMGGDNGARVAHSVNGDGDEGEEVHLEDRHGEGHGGGFLVEADDVVQAFNLPKYNPLILESSNNLFSLGSKNVHGKRRLGGKGGAAASSEHEEEEGGGGGAVIDYATYDLDEHEEPPVSDGTMDVDMEGALGEPLGMGEALEGFGEDVPRTMQEILDAEKQLNGASKEEGDDVVVMGEGDGAKLAEVVSSRLRLRLPAKAGGGGVTPSPVTRSARPSRSASAMKRKRDEREDEESDEGEQNPWEGEDEEVVDDGVVEDGGFEDEDVDDDPDDAPFGSKKKTKGKAKAPTRKKAKAAAGKAKPKPVPRTPRAPKAKAAPVPTPPTDRVLRSRGPKAASNS</sequence>
<organism evidence="10 11">
    <name type="scientific">Ephemerocybe angulata</name>
    <dbReference type="NCBI Taxonomy" id="980116"/>
    <lineage>
        <taxon>Eukaryota</taxon>
        <taxon>Fungi</taxon>
        <taxon>Dikarya</taxon>
        <taxon>Basidiomycota</taxon>
        <taxon>Agaricomycotina</taxon>
        <taxon>Agaricomycetes</taxon>
        <taxon>Agaricomycetidae</taxon>
        <taxon>Agaricales</taxon>
        <taxon>Agaricineae</taxon>
        <taxon>Psathyrellaceae</taxon>
        <taxon>Ephemerocybe</taxon>
    </lineage>
</organism>
<accession>A0A8H6HL66</accession>
<feature type="domain" description="Rad4 beta-hairpin" evidence="9">
    <location>
        <begin position="644"/>
        <end position="718"/>
    </location>
</feature>
<evidence type="ECO:0000256" key="6">
    <source>
        <dbReference type="SAM" id="MobiDB-lite"/>
    </source>
</evidence>
<dbReference type="OrthoDB" id="300780at2759"/>
<feature type="region of interest" description="Disordered" evidence="6">
    <location>
        <begin position="387"/>
        <end position="411"/>
    </location>
</feature>
<feature type="region of interest" description="Disordered" evidence="6">
    <location>
        <begin position="249"/>
        <end position="353"/>
    </location>
</feature>
<feature type="region of interest" description="Disordered" evidence="6">
    <location>
        <begin position="989"/>
        <end position="1133"/>
    </location>
</feature>
<feature type="compositionally biased region" description="Polar residues" evidence="6">
    <location>
        <begin position="336"/>
        <end position="347"/>
    </location>
</feature>
<dbReference type="InterPro" id="IPR018327">
    <property type="entry name" value="BHD_2"/>
</dbReference>
<feature type="region of interest" description="Disordered" evidence="6">
    <location>
        <begin position="759"/>
        <end position="799"/>
    </location>
</feature>
<dbReference type="FunFam" id="3.30.70.2460:FF:000001">
    <property type="entry name" value="DNA repair protein Rad4 family"/>
    <property type="match status" value="1"/>
</dbReference>
<protein>
    <recommendedName>
        <fullName evidence="12">Rad4-domain-containing protein</fullName>
    </recommendedName>
</protein>
<comment type="subcellular location">
    <subcellularLocation>
        <location evidence="1">Nucleus</location>
    </subcellularLocation>
</comment>
<feature type="region of interest" description="Disordered" evidence="6">
    <location>
        <begin position="1"/>
        <end position="25"/>
    </location>
</feature>
<dbReference type="GO" id="GO:0006289">
    <property type="term" value="P:nucleotide-excision repair"/>
    <property type="evidence" value="ECO:0007669"/>
    <property type="project" value="InterPro"/>
</dbReference>
<dbReference type="Pfam" id="PF10404">
    <property type="entry name" value="BHD_2"/>
    <property type="match status" value="1"/>
</dbReference>
<dbReference type="GO" id="GO:0003697">
    <property type="term" value="F:single-stranded DNA binding"/>
    <property type="evidence" value="ECO:0007669"/>
    <property type="project" value="TreeGrafter"/>
</dbReference>
<feature type="compositionally biased region" description="Low complexity" evidence="6">
    <location>
        <begin position="1000"/>
        <end position="1016"/>
    </location>
</feature>
<gene>
    <name evidence="10" type="ORF">DFP72DRAFT_916024</name>
</gene>
<feature type="domain" description="Rad4 beta-hairpin" evidence="7">
    <location>
        <begin position="509"/>
        <end position="563"/>
    </location>
</feature>
<dbReference type="InterPro" id="IPR018325">
    <property type="entry name" value="Rad4/PNGase_transGLS-fold"/>
</dbReference>
<dbReference type="GO" id="GO:0005737">
    <property type="term" value="C:cytoplasm"/>
    <property type="evidence" value="ECO:0007669"/>
    <property type="project" value="TreeGrafter"/>
</dbReference>
<dbReference type="InterPro" id="IPR042488">
    <property type="entry name" value="Rad4_BHD3_sf"/>
</dbReference>
<evidence type="ECO:0000313" key="11">
    <source>
        <dbReference type="Proteomes" id="UP000521943"/>
    </source>
</evidence>
<feature type="domain" description="Rad4 beta-hairpin" evidence="8">
    <location>
        <begin position="565"/>
        <end position="637"/>
    </location>
</feature>
<dbReference type="Pfam" id="PF03835">
    <property type="entry name" value="Rad4"/>
    <property type="match status" value="1"/>
</dbReference>
<dbReference type="Gene3D" id="2.20.20.110">
    <property type="entry name" value="Rad4, beta-hairpin domain BHD1"/>
    <property type="match status" value="1"/>
</dbReference>
<dbReference type="Gene3D" id="3.90.260.10">
    <property type="entry name" value="Transglutaminase-like"/>
    <property type="match status" value="1"/>
</dbReference>
<evidence type="ECO:0000256" key="5">
    <source>
        <dbReference type="ARBA" id="ARBA00023242"/>
    </source>
</evidence>
<dbReference type="InterPro" id="IPR036985">
    <property type="entry name" value="Transglutaminase-like_sf"/>
</dbReference>
<dbReference type="GO" id="GO:0003684">
    <property type="term" value="F:damaged DNA binding"/>
    <property type="evidence" value="ECO:0007669"/>
    <property type="project" value="InterPro"/>
</dbReference>
<dbReference type="InterPro" id="IPR004583">
    <property type="entry name" value="DNA_repair_Rad4"/>
</dbReference>
<reference evidence="10 11" key="1">
    <citation type="submission" date="2020-07" db="EMBL/GenBank/DDBJ databases">
        <title>Comparative genomics of pyrophilous fungi reveals a link between fire events and developmental genes.</title>
        <authorList>
            <consortium name="DOE Joint Genome Institute"/>
            <person name="Steindorff A.S."/>
            <person name="Carver A."/>
            <person name="Calhoun S."/>
            <person name="Stillman K."/>
            <person name="Liu H."/>
            <person name="Lipzen A."/>
            <person name="Pangilinan J."/>
            <person name="Labutti K."/>
            <person name="Bruns T.D."/>
            <person name="Grigoriev I.V."/>
        </authorList>
    </citation>
    <scope>NUCLEOTIDE SEQUENCE [LARGE SCALE GENOMIC DNA]</scope>
    <source>
        <strain evidence="10 11">CBS 144469</strain>
    </source>
</reference>
<evidence type="ECO:0000259" key="8">
    <source>
        <dbReference type="SMART" id="SM01031"/>
    </source>
</evidence>
<dbReference type="SMART" id="SM01031">
    <property type="entry name" value="BHD_2"/>
    <property type="match status" value="1"/>
</dbReference>
<dbReference type="PANTHER" id="PTHR12135:SF0">
    <property type="entry name" value="DNA REPAIR PROTEIN COMPLEMENTING XP-C CELLS"/>
    <property type="match status" value="1"/>
</dbReference>
<dbReference type="Pfam" id="PF01841">
    <property type="entry name" value="Transglut_core"/>
    <property type="match status" value="1"/>
</dbReference>
<feature type="region of interest" description="Disordered" evidence="6">
    <location>
        <begin position="870"/>
        <end position="895"/>
    </location>
</feature>